<dbReference type="SUPFAM" id="SSF103473">
    <property type="entry name" value="MFS general substrate transporter"/>
    <property type="match status" value="1"/>
</dbReference>
<dbReference type="PANTHER" id="PTHR48021:SF32">
    <property type="entry name" value="FACILITATED TREHALOSE TRANSPORTER TRET1-2 HOMOLOG-LIKE PROTEIN"/>
    <property type="match status" value="1"/>
</dbReference>
<organism evidence="8 9">
    <name type="scientific">Molorchus minor</name>
    <dbReference type="NCBI Taxonomy" id="1323400"/>
    <lineage>
        <taxon>Eukaryota</taxon>
        <taxon>Metazoa</taxon>
        <taxon>Ecdysozoa</taxon>
        <taxon>Arthropoda</taxon>
        <taxon>Hexapoda</taxon>
        <taxon>Insecta</taxon>
        <taxon>Pterygota</taxon>
        <taxon>Neoptera</taxon>
        <taxon>Endopterygota</taxon>
        <taxon>Coleoptera</taxon>
        <taxon>Polyphaga</taxon>
        <taxon>Cucujiformia</taxon>
        <taxon>Chrysomeloidea</taxon>
        <taxon>Cerambycidae</taxon>
        <taxon>Lamiinae</taxon>
        <taxon>Monochamini</taxon>
        <taxon>Molorchus</taxon>
    </lineage>
</organism>
<protein>
    <recommendedName>
        <fullName evidence="7">Major facilitator superfamily (MFS) profile domain-containing protein</fullName>
    </recommendedName>
</protein>
<dbReference type="Pfam" id="PF00083">
    <property type="entry name" value="Sugar_tr"/>
    <property type="match status" value="1"/>
</dbReference>
<keyword evidence="2 6" id="KW-0812">Transmembrane</keyword>
<feature type="transmembrane region" description="Helical" evidence="6">
    <location>
        <begin position="462"/>
        <end position="487"/>
    </location>
</feature>
<proteinExistence type="predicted"/>
<feature type="transmembrane region" description="Helical" evidence="6">
    <location>
        <begin position="400"/>
        <end position="424"/>
    </location>
</feature>
<accession>A0ABQ9K256</accession>
<dbReference type="InterPro" id="IPR020846">
    <property type="entry name" value="MFS_dom"/>
</dbReference>
<dbReference type="PANTHER" id="PTHR48021">
    <property type="match status" value="1"/>
</dbReference>
<evidence type="ECO:0000256" key="5">
    <source>
        <dbReference type="ARBA" id="ARBA00023180"/>
    </source>
</evidence>
<name>A0ABQ9K256_9CUCU</name>
<evidence type="ECO:0000256" key="2">
    <source>
        <dbReference type="ARBA" id="ARBA00022692"/>
    </source>
</evidence>
<dbReference type="InterPro" id="IPR003663">
    <property type="entry name" value="Sugar/inositol_transpt"/>
</dbReference>
<evidence type="ECO:0000256" key="1">
    <source>
        <dbReference type="ARBA" id="ARBA00004141"/>
    </source>
</evidence>
<sequence>MRKCDRTICEANLGGCGCPVKIKACRPTTTVDCSILVSRQTLILYTIESGIGNLNKASIRSEKALAAFCAHSVSISIGICQGYSAILIPQIKNSDMNVTTEQTSWLASLGAITNPVGSVLSGVLAEYFGRRRSIQFSSLPFILGWICIGVAKDVNMLYIGRLISGIAAGMSTACYIYVSEISSADNRGFLQALGPICASFGILLTYTLGYYMRWSYVAFISIVFGVFSTITIQFLPESPGYLLKNNRTAEGFQVYLWFRRNNALAQQEMDRYHENQSKNNQNKEDANGKNIYFSPQTLKPFFILVVLFLLQEFSGIYTLLFYAVNFFEETDLNLNEYVASIIVGVLRFSMSIVAAFLINRFGRKILCTFSSLGMTVTMLTLAVYVMYYEKNPDEEKILRYLPLMGVIFNVMFSMVGMLPIPWVMVGEMFPLEVRPIMSGVVICLAQTFIFICVKIYNDMIEFLNFSGTLLVFVSASILSIVFCKFVLPETKDKSLEEIEESFRKDKVLEGFDNRAFDITSEDANKGGNDIFTIKVNK</sequence>
<keyword evidence="5" id="KW-0325">Glycoprotein</keyword>
<evidence type="ECO:0000313" key="8">
    <source>
        <dbReference type="EMBL" id="KAJ8984177.1"/>
    </source>
</evidence>
<feature type="transmembrane region" description="Helical" evidence="6">
    <location>
        <begin position="157"/>
        <end position="178"/>
    </location>
</feature>
<evidence type="ECO:0000256" key="3">
    <source>
        <dbReference type="ARBA" id="ARBA00022989"/>
    </source>
</evidence>
<dbReference type="Proteomes" id="UP001162164">
    <property type="component" value="Unassembled WGS sequence"/>
</dbReference>
<dbReference type="PROSITE" id="PS50850">
    <property type="entry name" value="MFS"/>
    <property type="match status" value="1"/>
</dbReference>
<feature type="domain" description="Major facilitator superfamily (MFS) profile" evidence="7">
    <location>
        <begin position="41"/>
        <end position="491"/>
    </location>
</feature>
<comment type="caution">
    <text evidence="8">The sequence shown here is derived from an EMBL/GenBank/DDBJ whole genome shotgun (WGS) entry which is preliminary data.</text>
</comment>
<feature type="transmembrane region" description="Helical" evidence="6">
    <location>
        <begin position="337"/>
        <end position="358"/>
    </location>
</feature>
<dbReference type="Gene3D" id="1.20.1250.20">
    <property type="entry name" value="MFS general substrate transporter like domains"/>
    <property type="match status" value="1"/>
</dbReference>
<comment type="subcellular location">
    <subcellularLocation>
        <location evidence="1">Membrane</location>
        <topology evidence="1">Multi-pass membrane protein</topology>
    </subcellularLocation>
</comment>
<dbReference type="InterPro" id="IPR050549">
    <property type="entry name" value="MFS_Trehalose_Transporter"/>
</dbReference>
<feature type="transmembrane region" description="Helical" evidence="6">
    <location>
        <begin position="190"/>
        <end position="208"/>
    </location>
</feature>
<dbReference type="InterPro" id="IPR036259">
    <property type="entry name" value="MFS_trans_sf"/>
</dbReference>
<feature type="transmembrane region" description="Helical" evidence="6">
    <location>
        <begin position="301"/>
        <end position="325"/>
    </location>
</feature>
<feature type="transmembrane region" description="Helical" evidence="6">
    <location>
        <begin position="106"/>
        <end position="127"/>
    </location>
</feature>
<feature type="transmembrane region" description="Helical" evidence="6">
    <location>
        <begin position="64"/>
        <end position="86"/>
    </location>
</feature>
<dbReference type="InterPro" id="IPR005829">
    <property type="entry name" value="Sugar_transporter_CS"/>
</dbReference>
<evidence type="ECO:0000256" key="6">
    <source>
        <dbReference type="SAM" id="Phobius"/>
    </source>
</evidence>
<keyword evidence="9" id="KW-1185">Reference proteome</keyword>
<evidence type="ECO:0000259" key="7">
    <source>
        <dbReference type="PROSITE" id="PS50850"/>
    </source>
</evidence>
<feature type="transmembrane region" description="Helical" evidence="6">
    <location>
        <begin position="436"/>
        <end position="456"/>
    </location>
</feature>
<dbReference type="PROSITE" id="PS00216">
    <property type="entry name" value="SUGAR_TRANSPORT_1"/>
    <property type="match status" value="1"/>
</dbReference>
<dbReference type="EMBL" id="JAPWTJ010000045">
    <property type="protein sequence ID" value="KAJ8984177.1"/>
    <property type="molecule type" value="Genomic_DNA"/>
</dbReference>
<feature type="transmembrane region" description="Helical" evidence="6">
    <location>
        <begin position="214"/>
        <end position="235"/>
    </location>
</feature>
<feature type="transmembrane region" description="Helical" evidence="6">
    <location>
        <begin position="365"/>
        <end position="388"/>
    </location>
</feature>
<evidence type="ECO:0000313" key="9">
    <source>
        <dbReference type="Proteomes" id="UP001162164"/>
    </source>
</evidence>
<keyword evidence="3 6" id="KW-1133">Transmembrane helix</keyword>
<dbReference type="PRINTS" id="PR00171">
    <property type="entry name" value="SUGRTRNSPORT"/>
</dbReference>
<gene>
    <name evidence="8" type="ORF">NQ317_017830</name>
</gene>
<dbReference type="InterPro" id="IPR005828">
    <property type="entry name" value="MFS_sugar_transport-like"/>
</dbReference>
<evidence type="ECO:0000256" key="4">
    <source>
        <dbReference type="ARBA" id="ARBA00023136"/>
    </source>
</evidence>
<keyword evidence="4 6" id="KW-0472">Membrane</keyword>
<reference evidence="8" key="1">
    <citation type="journal article" date="2023" name="Insect Mol. Biol.">
        <title>Genome sequencing provides insights into the evolution of gene families encoding plant cell wall-degrading enzymes in longhorned beetles.</title>
        <authorList>
            <person name="Shin N.R."/>
            <person name="Okamura Y."/>
            <person name="Kirsch R."/>
            <person name="Pauchet Y."/>
        </authorList>
    </citation>
    <scope>NUCLEOTIDE SEQUENCE</scope>
    <source>
        <strain evidence="8">MMC_N1</strain>
    </source>
</reference>